<evidence type="ECO:0000313" key="9">
    <source>
        <dbReference type="Proteomes" id="UP001321760"/>
    </source>
</evidence>
<keyword evidence="9" id="KW-1185">Reference proteome</keyword>
<evidence type="ECO:0000256" key="6">
    <source>
        <dbReference type="ARBA" id="ARBA00022839"/>
    </source>
</evidence>
<dbReference type="GO" id="GO:0005739">
    <property type="term" value="C:mitochondrion"/>
    <property type="evidence" value="ECO:0007669"/>
    <property type="project" value="TreeGrafter"/>
</dbReference>
<keyword evidence="4" id="KW-0408">Iron</keyword>
<dbReference type="GO" id="GO:0051539">
    <property type="term" value="F:4 iron, 4 sulfur cluster binding"/>
    <property type="evidence" value="ECO:0007669"/>
    <property type="project" value="UniProtKB-KW"/>
</dbReference>
<feature type="region of interest" description="Disordered" evidence="7">
    <location>
        <begin position="180"/>
        <end position="210"/>
    </location>
</feature>
<dbReference type="InterPro" id="IPR019190">
    <property type="entry name" value="EXOV"/>
</dbReference>
<organism evidence="8 9">
    <name type="scientific">Podospora aff. communis PSN243</name>
    <dbReference type="NCBI Taxonomy" id="3040156"/>
    <lineage>
        <taxon>Eukaryota</taxon>
        <taxon>Fungi</taxon>
        <taxon>Dikarya</taxon>
        <taxon>Ascomycota</taxon>
        <taxon>Pezizomycotina</taxon>
        <taxon>Sordariomycetes</taxon>
        <taxon>Sordariomycetidae</taxon>
        <taxon>Sordariales</taxon>
        <taxon>Podosporaceae</taxon>
        <taxon>Podospora</taxon>
    </lineage>
</organism>
<evidence type="ECO:0000256" key="4">
    <source>
        <dbReference type="ARBA" id="ARBA00022485"/>
    </source>
</evidence>
<feature type="compositionally biased region" description="Low complexity" evidence="7">
    <location>
        <begin position="44"/>
        <end position="70"/>
    </location>
</feature>
<dbReference type="GO" id="GO:0045145">
    <property type="term" value="F:single-stranded DNA 5'-3' DNA exonuclease activity"/>
    <property type="evidence" value="ECO:0007669"/>
    <property type="project" value="InterPro"/>
</dbReference>
<dbReference type="EMBL" id="MU866029">
    <property type="protein sequence ID" value="KAK4442161.1"/>
    <property type="molecule type" value="Genomic_DNA"/>
</dbReference>
<evidence type="ECO:0000256" key="7">
    <source>
        <dbReference type="SAM" id="MobiDB-lite"/>
    </source>
</evidence>
<evidence type="ECO:0000256" key="3">
    <source>
        <dbReference type="ARBA" id="ARBA00011245"/>
    </source>
</evidence>
<dbReference type="GO" id="GO:0036297">
    <property type="term" value="P:interstrand cross-link repair"/>
    <property type="evidence" value="ECO:0007669"/>
    <property type="project" value="TreeGrafter"/>
</dbReference>
<keyword evidence="4" id="KW-0004">4Fe-4S</keyword>
<keyword evidence="6 8" id="KW-0269">Exonuclease</keyword>
<gene>
    <name evidence="8" type="ORF">QBC34DRAFT_313693</name>
</gene>
<evidence type="ECO:0000313" key="8">
    <source>
        <dbReference type="EMBL" id="KAK4442161.1"/>
    </source>
</evidence>
<name>A0AAV9G4V8_9PEZI</name>
<keyword evidence="4" id="KW-0479">Metal-binding</keyword>
<comment type="subunit">
    <text evidence="3">Monomer.</text>
</comment>
<evidence type="ECO:0000256" key="5">
    <source>
        <dbReference type="ARBA" id="ARBA00022722"/>
    </source>
</evidence>
<dbReference type="GO" id="GO:0005634">
    <property type="term" value="C:nucleus"/>
    <property type="evidence" value="ECO:0007669"/>
    <property type="project" value="TreeGrafter"/>
</dbReference>
<comment type="caution">
    <text evidence="8">The sequence shown here is derived from an EMBL/GenBank/DDBJ whole genome shotgun (WGS) entry which is preliminary data.</text>
</comment>
<accession>A0AAV9G4V8</accession>
<dbReference type="PANTHER" id="PTHR14464:SF4">
    <property type="entry name" value="EXONUCLEASE V"/>
    <property type="match status" value="1"/>
</dbReference>
<proteinExistence type="inferred from homology"/>
<evidence type="ECO:0000256" key="2">
    <source>
        <dbReference type="ARBA" id="ARBA00009797"/>
    </source>
</evidence>
<reference evidence="8" key="1">
    <citation type="journal article" date="2023" name="Mol. Phylogenet. Evol.">
        <title>Genome-scale phylogeny and comparative genomics of the fungal order Sordariales.</title>
        <authorList>
            <person name="Hensen N."/>
            <person name="Bonometti L."/>
            <person name="Westerberg I."/>
            <person name="Brannstrom I.O."/>
            <person name="Guillou S."/>
            <person name="Cros-Aarteil S."/>
            <person name="Calhoun S."/>
            <person name="Haridas S."/>
            <person name="Kuo A."/>
            <person name="Mondo S."/>
            <person name="Pangilinan J."/>
            <person name="Riley R."/>
            <person name="LaButti K."/>
            <person name="Andreopoulos B."/>
            <person name="Lipzen A."/>
            <person name="Chen C."/>
            <person name="Yan M."/>
            <person name="Daum C."/>
            <person name="Ng V."/>
            <person name="Clum A."/>
            <person name="Steindorff A."/>
            <person name="Ohm R.A."/>
            <person name="Martin F."/>
            <person name="Silar P."/>
            <person name="Natvig D.O."/>
            <person name="Lalanne C."/>
            <person name="Gautier V."/>
            <person name="Ament-Velasquez S.L."/>
            <person name="Kruys A."/>
            <person name="Hutchinson M.I."/>
            <person name="Powell A.J."/>
            <person name="Barry K."/>
            <person name="Miller A.N."/>
            <person name="Grigoriev I.V."/>
            <person name="Debuchy R."/>
            <person name="Gladieux P."/>
            <person name="Hiltunen Thoren M."/>
            <person name="Johannesson H."/>
        </authorList>
    </citation>
    <scope>NUCLEOTIDE SEQUENCE</scope>
    <source>
        <strain evidence="8">PSN243</strain>
    </source>
</reference>
<dbReference type="Proteomes" id="UP001321760">
    <property type="component" value="Unassembled WGS sequence"/>
</dbReference>
<feature type="region of interest" description="Disordered" evidence="7">
    <location>
        <begin position="586"/>
        <end position="616"/>
    </location>
</feature>
<keyword evidence="4" id="KW-0411">Iron-sulfur</keyword>
<dbReference type="AlphaFoldDB" id="A0AAV9G4V8"/>
<comment type="similarity">
    <text evidence="2">Belongs to the EXO5 family.</text>
</comment>
<feature type="region of interest" description="Disordered" evidence="7">
    <location>
        <begin position="34"/>
        <end position="78"/>
    </location>
</feature>
<keyword evidence="5" id="KW-0540">Nuclease</keyword>
<evidence type="ECO:0000256" key="1">
    <source>
        <dbReference type="ARBA" id="ARBA00001966"/>
    </source>
</evidence>
<sequence length="616" mass="68937">MARYYSYSGSDTDPYGYDLTLSDEEHLIAVVDSLSPPAPRRTRAAAQANISARVPPTTPTKSRSSRTVPSDGIISPPDSTLKVKAAQAVHEALQDIDERDLNFDINELNSEAFSHGSGSELDLPPRRAVQPPAIQRWLAPTVSSDNRSVASSSVSRTKARSTASVLSAAPSIHYPDLSRALSDAQKSGESPAETDDQRTSASSDSRPPLLRWRSFPKKPLSVSDLTAGSWCELQHFYVLSRRGGKKYKSAAMLGGTAIHAKLEKETYTPVHVDTITKVDIYGLKIWNIIQGFRTLRDTGLAREIEVWGFIEGQLVNGILDGLSYTNPDVELEEDVISSRGSQSSQSSQHQLSLGNKMIFITDVKTRYSKSAPSQAQVRGTIIQLFLYHRFLSDMAAGKLDYLRVFARYGLNPDESFSDTFMAQMASLHDDIFSDPESSSDAESTATETTADFVTAVSTPFQIGNRPSDVLYMKYRTLRSLISLLKWEIQITFPRGAQSIGQIVAVEYRYRPKSADDKDSGSVISVDSFFVEQERLDQHLQEDMKWWRGEREPKGVPIEEGFKCRTCEFVEECDWRSNLDQEMLRRAKRKGAEREAKRKVTVKETRGERRKKDDLEF</sequence>
<comment type="cofactor">
    <cofactor evidence="1">
        <name>[4Fe-4S] cluster</name>
        <dbReference type="ChEBI" id="CHEBI:49883"/>
    </cofactor>
</comment>
<dbReference type="PANTHER" id="PTHR14464">
    <property type="entry name" value="EXONUCLEASE V"/>
    <property type="match status" value="1"/>
</dbReference>
<keyword evidence="6 8" id="KW-0378">Hydrolase</keyword>
<protein>
    <submittedName>
        <fullName evidence="8">Exonuclease V</fullName>
    </submittedName>
</protein>
<dbReference type="Pfam" id="PF09810">
    <property type="entry name" value="Exo5"/>
    <property type="match status" value="1"/>
</dbReference>
<reference evidence="8" key="2">
    <citation type="submission" date="2023-05" db="EMBL/GenBank/DDBJ databases">
        <authorList>
            <consortium name="Lawrence Berkeley National Laboratory"/>
            <person name="Steindorff A."/>
            <person name="Hensen N."/>
            <person name="Bonometti L."/>
            <person name="Westerberg I."/>
            <person name="Brannstrom I.O."/>
            <person name="Guillou S."/>
            <person name="Cros-Aarteil S."/>
            <person name="Calhoun S."/>
            <person name="Haridas S."/>
            <person name="Kuo A."/>
            <person name="Mondo S."/>
            <person name="Pangilinan J."/>
            <person name="Riley R."/>
            <person name="Labutti K."/>
            <person name="Andreopoulos B."/>
            <person name="Lipzen A."/>
            <person name="Chen C."/>
            <person name="Yanf M."/>
            <person name="Daum C."/>
            <person name="Ng V."/>
            <person name="Clum A."/>
            <person name="Ohm R."/>
            <person name="Martin F."/>
            <person name="Silar P."/>
            <person name="Natvig D."/>
            <person name="Lalanne C."/>
            <person name="Gautier V."/>
            <person name="Ament-Velasquez S.L."/>
            <person name="Kruys A."/>
            <person name="Hutchinson M.I."/>
            <person name="Powell A.J."/>
            <person name="Barry K."/>
            <person name="Miller A.N."/>
            <person name="Grigoriev I.V."/>
            <person name="Debuchy R."/>
            <person name="Gladieux P."/>
            <person name="Thoren M.H."/>
            <person name="Johannesson H."/>
        </authorList>
    </citation>
    <scope>NUCLEOTIDE SEQUENCE</scope>
    <source>
        <strain evidence="8">PSN243</strain>
    </source>
</reference>